<accession>A0ABU6QM74</accession>
<dbReference type="Proteomes" id="UP001341840">
    <property type="component" value="Unassembled WGS sequence"/>
</dbReference>
<sequence>QYMVGAEQNKRWKAGDGEVTVFADNLPLKAKKANKRLTCESAKEESDYVEDISEGNISEENVEKEINRTW</sequence>
<feature type="non-terminal residue" evidence="1">
    <location>
        <position position="1"/>
    </location>
</feature>
<reference evidence="1 2" key="1">
    <citation type="journal article" date="2023" name="Plants (Basel)">
        <title>Bridging the Gap: Combining Genomics and Transcriptomics Approaches to Understand Stylosanthes scabra, an Orphan Legume from the Brazilian Caatinga.</title>
        <authorList>
            <person name="Ferreira-Neto J.R.C."/>
            <person name="da Silva M.D."/>
            <person name="Binneck E."/>
            <person name="de Melo N.F."/>
            <person name="da Silva R.H."/>
            <person name="de Melo A.L.T.M."/>
            <person name="Pandolfi V."/>
            <person name="Bustamante F.O."/>
            <person name="Brasileiro-Vidal A.C."/>
            <person name="Benko-Iseppon A.M."/>
        </authorList>
    </citation>
    <scope>NUCLEOTIDE SEQUENCE [LARGE SCALE GENOMIC DNA]</scope>
    <source>
        <tissue evidence="1">Leaves</tissue>
    </source>
</reference>
<organism evidence="1 2">
    <name type="scientific">Stylosanthes scabra</name>
    <dbReference type="NCBI Taxonomy" id="79078"/>
    <lineage>
        <taxon>Eukaryota</taxon>
        <taxon>Viridiplantae</taxon>
        <taxon>Streptophyta</taxon>
        <taxon>Embryophyta</taxon>
        <taxon>Tracheophyta</taxon>
        <taxon>Spermatophyta</taxon>
        <taxon>Magnoliopsida</taxon>
        <taxon>eudicotyledons</taxon>
        <taxon>Gunneridae</taxon>
        <taxon>Pentapetalae</taxon>
        <taxon>rosids</taxon>
        <taxon>fabids</taxon>
        <taxon>Fabales</taxon>
        <taxon>Fabaceae</taxon>
        <taxon>Papilionoideae</taxon>
        <taxon>50 kb inversion clade</taxon>
        <taxon>dalbergioids sensu lato</taxon>
        <taxon>Dalbergieae</taxon>
        <taxon>Pterocarpus clade</taxon>
        <taxon>Stylosanthes</taxon>
    </lineage>
</organism>
<keyword evidence="2" id="KW-1185">Reference proteome</keyword>
<comment type="caution">
    <text evidence="1">The sequence shown here is derived from an EMBL/GenBank/DDBJ whole genome shotgun (WGS) entry which is preliminary data.</text>
</comment>
<proteinExistence type="predicted"/>
<dbReference type="EMBL" id="JASCZI010000690">
    <property type="protein sequence ID" value="MED6112990.1"/>
    <property type="molecule type" value="Genomic_DNA"/>
</dbReference>
<protein>
    <submittedName>
        <fullName evidence="1">Uncharacterized protein</fullName>
    </submittedName>
</protein>
<evidence type="ECO:0000313" key="2">
    <source>
        <dbReference type="Proteomes" id="UP001341840"/>
    </source>
</evidence>
<name>A0ABU6QM74_9FABA</name>
<evidence type="ECO:0000313" key="1">
    <source>
        <dbReference type="EMBL" id="MED6112990.1"/>
    </source>
</evidence>
<gene>
    <name evidence="1" type="ORF">PIB30_066911</name>
</gene>